<sequence length="427" mass="50703">MSDMTKRFEFNFSFFEESEGVINSVYFIWMREVSLLSTIDSSKSQCFPEKLVTFNSHFTRSNDENESIMDKIQKGSSDILEFVLKVNTLGDAWKQAKTINEITLLEFLHKEKQSFEYIRVPRLFDYDLDGTTCDYEYLLMEKLSGVSMSLHSRIMDIDERKFWIEQIAHYLIEMKERVSSKIYVERIGLDTTHEENRQQFDLKFLENSKKETKWFGGSFLSLKHGNPAKEFDNRQKCIGVTLCPYVDSKKGPFDNYVDYLKSLIEFRIPIFERIENGRFKKYIPFMKKYIEKYLNDEFRERVEKENLSLFISHGDLSMSNVIICPKSKKITGIIDYEWARLSVIEEDYRTVLQDWCIGVTDLEHYFTSLLKPHLSNLYEEILKHFQFIDLLSNIENFRQFNVNDEKEAELSVVTVMEELDELCLRVL</sequence>
<dbReference type="InterPro" id="IPR011009">
    <property type="entry name" value="Kinase-like_dom_sf"/>
</dbReference>
<dbReference type="Gene3D" id="3.90.1200.10">
    <property type="match status" value="1"/>
</dbReference>
<dbReference type="SUPFAM" id="SSF56112">
    <property type="entry name" value="Protein kinase-like (PK-like)"/>
    <property type="match status" value="1"/>
</dbReference>
<name>A0A6A5BP27_NAEFO</name>
<dbReference type="InterPro" id="IPR051678">
    <property type="entry name" value="AGP_Transferase"/>
</dbReference>
<dbReference type="OMA" id="WFRNDET"/>
<keyword evidence="2" id="KW-1185">Reference proteome</keyword>
<dbReference type="GeneID" id="68108144"/>
<dbReference type="EMBL" id="VFQX01000022">
    <property type="protein sequence ID" value="KAF0979773.1"/>
    <property type="molecule type" value="Genomic_DNA"/>
</dbReference>
<dbReference type="Proteomes" id="UP000444721">
    <property type="component" value="Unassembled WGS sequence"/>
</dbReference>
<protein>
    <submittedName>
        <fullName evidence="1">Uncharacterized protein</fullName>
    </submittedName>
</protein>
<comment type="caution">
    <text evidence="1">The sequence shown here is derived from an EMBL/GenBank/DDBJ whole genome shotgun (WGS) entry which is preliminary data.</text>
</comment>
<dbReference type="OrthoDB" id="2831558at2759"/>
<proteinExistence type="predicted"/>
<evidence type="ECO:0000313" key="2">
    <source>
        <dbReference type="Proteomes" id="UP000444721"/>
    </source>
</evidence>
<dbReference type="VEuPathDB" id="AmoebaDB:NfTy_050600"/>
<dbReference type="PANTHER" id="PTHR21310">
    <property type="entry name" value="AMINOGLYCOSIDE PHOSPHOTRANSFERASE-RELATED-RELATED"/>
    <property type="match status" value="1"/>
</dbReference>
<dbReference type="PANTHER" id="PTHR21310:SF15">
    <property type="entry name" value="AMINOGLYCOSIDE PHOSPHOTRANSFERASE DOMAIN-CONTAINING PROTEIN"/>
    <property type="match status" value="1"/>
</dbReference>
<dbReference type="VEuPathDB" id="AmoebaDB:FDP41_000926"/>
<gene>
    <name evidence="1" type="ORF">FDP41_000926</name>
</gene>
<accession>A0A6A5BP27</accession>
<dbReference type="RefSeq" id="XP_044564486.1">
    <property type="nucleotide sequence ID" value="XM_044713199.1"/>
</dbReference>
<reference evidence="1 2" key="1">
    <citation type="journal article" date="2019" name="Sci. Rep.">
        <title>Nanopore sequencing improves the draft genome of the human pathogenic amoeba Naegleria fowleri.</title>
        <authorList>
            <person name="Liechti N."/>
            <person name="Schurch N."/>
            <person name="Bruggmann R."/>
            <person name="Wittwer M."/>
        </authorList>
    </citation>
    <scope>NUCLEOTIDE SEQUENCE [LARGE SCALE GENOMIC DNA]</scope>
    <source>
        <strain evidence="1 2">ATCC 30894</strain>
    </source>
</reference>
<dbReference type="AlphaFoldDB" id="A0A6A5BP27"/>
<evidence type="ECO:0000313" key="1">
    <source>
        <dbReference type="EMBL" id="KAF0979773.1"/>
    </source>
</evidence>
<organism evidence="1 2">
    <name type="scientific">Naegleria fowleri</name>
    <name type="common">Brain eating amoeba</name>
    <dbReference type="NCBI Taxonomy" id="5763"/>
    <lineage>
        <taxon>Eukaryota</taxon>
        <taxon>Discoba</taxon>
        <taxon>Heterolobosea</taxon>
        <taxon>Tetramitia</taxon>
        <taxon>Eutetramitia</taxon>
        <taxon>Vahlkampfiidae</taxon>
        <taxon>Naegleria</taxon>
    </lineage>
</organism>
<dbReference type="VEuPathDB" id="AmoebaDB:NF0109280"/>